<feature type="transmembrane region" description="Helical" evidence="1">
    <location>
        <begin position="21"/>
        <end position="39"/>
    </location>
</feature>
<keyword evidence="1" id="KW-0472">Membrane</keyword>
<accession>A0A0E9U5I7</accession>
<organism evidence="2">
    <name type="scientific">Anguilla anguilla</name>
    <name type="common">European freshwater eel</name>
    <name type="synonym">Muraena anguilla</name>
    <dbReference type="NCBI Taxonomy" id="7936"/>
    <lineage>
        <taxon>Eukaryota</taxon>
        <taxon>Metazoa</taxon>
        <taxon>Chordata</taxon>
        <taxon>Craniata</taxon>
        <taxon>Vertebrata</taxon>
        <taxon>Euteleostomi</taxon>
        <taxon>Actinopterygii</taxon>
        <taxon>Neopterygii</taxon>
        <taxon>Teleostei</taxon>
        <taxon>Anguilliformes</taxon>
        <taxon>Anguillidae</taxon>
        <taxon>Anguilla</taxon>
    </lineage>
</organism>
<dbReference type="AlphaFoldDB" id="A0A0E9U5I7"/>
<evidence type="ECO:0000313" key="2">
    <source>
        <dbReference type="EMBL" id="JAH61184.1"/>
    </source>
</evidence>
<evidence type="ECO:0000256" key="1">
    <source>
        <dbReference type="SAM" id="Phobius"/>
    </source>
</evidence>
<keyword evidence="1" id="KW-0812">Transmembrane</keyword>
<keyword evidence="1" id="KW-1133">Transmembrane helix</keyword>
<reference evidence="2" key="2">
    <citation type="journal article" date="2015" name="Fish Shellfish Immunol.">
        <title>Early steps in the European eel (Anguilla anguilla)-Vibrio vulnificus interaction in the gills: Role of the RtxA13 toxin.</title>
        <authorList>
            <person name="Callol A."/>
            <person name="Pajuelo D."/>
            <person name="Ebbesson L."/>
            <person name="Teles M."/>
            <person name="MacKenzie S."/>
            <person name="Amaro C."/>
        </authorList>
    </citation>
    <scope>NUCLEOTIDE SEQUENCE</scope>
</reference>
<reference evidence="2" key="1">
    <citation type="submission" date="2014-11" db="EMBL/GenBank/DDBJ databases">
        <authorList>
            <person name="Amaro Gonzalez C."/>
        </authorList>
    </citation>
    <scope>NUCLEOTIDE SEQUENCE</scope>
</reference>
<dbReference type="EMBL" id="GBXM01047393">
    <property type="protein sequence ID" value="JAH61184.1"/>
    <property type="molecule type" value="Transcribed_RNA"/>
</dbReference>
<protein>
    <submittedName>
        <fullName evidence="2">Uncharacterized protein</fullName>
    </submittedName>
</protein>
<proteinExistence type="predicted"/>
<name>A0A0E9U5I7_ANGAN</name>
<sequence>MSKFICKKEIKGGQWRQGQKGISVILVSCLQCFFFVFLADTAEK</sequence>